<protein>
    <submittedName>
        <fullName evidence="1">Uncharacterized protein</fullName>
    </submittedName>
</protein>
<gene>
    <name evidence="1" type="ORF">GALL_263210</name>
</gene>
<comment type="caution">
    <text evidence="1">The sequence shown here is derived from an EMBL/GenBank/DDBJ whole genome shotgun (WGS) entry which is preliminary data.</text>
</comment>
<proteinExistence type="predicted"/>
<dbReference type="EMBL" id="MLJW01000249">
    <property type="protein sequence ID" value="OIQ91782.1"/>
    <property type="molecule type" value="Genomic_DNA"/>
</dbReference>
<sequence>MVGAGPLVACVVVGRRHPGRDTDLRRTPIVVQDEEAEDRSPA</sequence>
<evidence type="ECO:0000313" key="1">
    <source>
        <dbReference type="EMBL" id="OIQ91782.1"/>
    </source>
</evidence>
<name>A0A1J5R725_9ZZZZ</name>
<reference evidence="1" key="1">
    <citation type="submission" date="2016-10" db="EMBL/GenBank/DDBJ databases">
        <title>Sequence of Gallionella enrichment culture.</title>
        <authorList>
            <person name="Poehlein A."/>
            <person name="Muehling M."/>
            <person name="Daniel R."/>
        </authorList>
    </citation>
    <scope>NUCLEOTIDE SEQUENCE</scope>
</reference>
<accession>A0A1J5R725</accession>
<dbReference type="AlphaFoldDB" id="A0A1J5R725"/>
<organism evidence="1">
    <name type="scientific">mine drainage metagenome</name>
    <dbReference type="NCBI Taxonomy" id="410659"/>
    <lineage>
        <taxon>unclassified sequences</taxon>
        <taxon>metagenomes</taxon>
        <taxon>ecological metagenomes</taxon>
    </lineage>
</organism>